<organism evidence="1 2">
    <name type="scientific">Caerostris darwini</name>
    <dbReference type="NCBI Taxonomy" id="1538125"/>
    <lineage>
        <taxon>Eukaryota</taxon>
        <taxon>Metazoa</taxon>
        <taxon>Ecdysozoa</taxon>
        <taxon>Arthropoda</taxon>
        <taxon>Chelicerata</taxon>
        <taxon>Arachnida</taxon>
        <taxon>Araneae</taxon>
        <taxon>Araneomorphae</taxon>
        <taxon>Entelegynae</taxon>
        <taxon>Araneoidea</taxon>
        <taxon>Araneidae</taxon>
        <taxon>Caerostris</taxon>
    </lineage>
</organism>
<reference evidence="1 2" key="1">
    <citation type="submission" date="2021-06" db="EMBL/GenBank/DDBJ databases">
        <title>Caerostris darwini draft genome.</title>
        <authorList>
            <person name="Kono N."/>
            <person name="Arakawa K."/>
        </authorList>
    </citation>
    <scope>NUCLEOTIDE SEQUENCE [LARGE SCALE GENOMIC DNA]</scope>
</reference>
<sequence>MNWEWNQKLPCRKGMINSQVGKFFSRIREEEKRSVRIISWKGSLEIAVATSRDKVVVPWLQNSSVGLEKKSCSNPVLEGLIRNCCGKVKRQSGCPHGKMVKKFHGMNQTCTSMNFSALGS</sequence>
<evidence type="ECO:0000313" key="2">
    <source>
        <dbReference type="Proteomes" id="UP001054837"/>
    </source>
</evidence>
<dbReference type="Proteomes" id="UP001054837">
    <property type="component" value="Unassembled WGS sequence"/>
</dbReference>
<gene>
    <name evidence="1" type="ORF">CDAR_123531</name>
</gene>
<name>A0AAV4WX48_9ARAC</name>
<keyword evidence="2" id="KW-1185">Reference proteome</keyword>
<dbReference type="AlphaFoldDB" id="A0AAV4WX48"/>
<comment type="caution">
    <text evidence="1">The sequence shown here is derived from an EMBL/GenBank/DDBJ whole genome shotgun (WGS) entry which is preliminary data.</text>
</comment>
<evidence type="ECO:0000313" key="1">
    <source>
        <dbReference type="EMBL" id="GIY86224.1"/>
    </source>
</evidence>
<proteinExistence type="predicted"/>
<protein>
    <submittedName>
        <fullName evidence="1">Uncharacterized protein</fullName>
    </submittedName>
</protein>
<accession>A0AAV4WX48</accession>
<dbReference type="EMBL" id="BPLQ01015161">
    <property type="protein sequence ID" value="GIY86224.1"/>
    <property type="molecule type" value="Genomic_DNA"/>
</dbReference>